<feature type="domain" description="RNA polymerase sigma-70 region 4" evidence="1">
    <location>
        <begin position="13"/>
        <end position="69"/>
    </location>
</feature>
<gene>
    <name evidence="2" type="ORF">COZ90_00460</name>
</gene>
<dbReference type="GO" id="GO:0003700">
    <property type="term" value="F:DNA-binding transcription factor activity"/>
    <property type="evidence" value="ECO:0007669"/>
    <property type="project" value="InterPro"/>
</dbReference>
<evidence type="ECO:0000313" key="2">
    <source>
        <dbReference type="EMBL" id="PIW91535.1"/>
    </source>
</evidence>
<accession>A0A2H9N1M5</accession>
<proteinExistence type="predicted"/>
<organism evidence="2 3">
    <name type="scientific">Candidatus Nealsonbacteria bacterium CG_4_8_14_3_um_filter_37_36</name>
    <dbReference type="NCBI Taxonomy" id="1974688"/>
    <lineage>
        <taxon>Bacteria</taxon>
        <taxon>Candidatus Nealsoniibacteriota</taxon>
    </lineage>
</organism>
<name>A0A2H9N1M5_9BACT</name>
<evidence type="ECO:0000259" key="1">
    <source>
        <dbReference type="Pfam" id="PF04545"/>
    </source>
</evidence>
<dbReference type="SUPFAM" id="SSF88659">
    <property type="entry name" value="Sigma3 and sigma4 domains of RNA polymerase sigma factors"/>
    <property type="match status" value="1"/>
</dbReference>
<evidence type="ECO:0000313" key="3">
    <source>
        <dbReference type="Proteomes" id="UP000236840"/>
    </source>
</evidence>
<dbReference type="GO" id="GO:0006352">
    <property type="term" value="P:DNA-templated transcription initiation"/>
    <property type="evidence" value="ECO:0007669"/>
    <property type="project" value="InterPro"/>
</dbReference>
<comment type="caution">
    <text evidence="2">The sequence shown here is derived from an EMBL/GenBank/DDBJ whole genome shotgun (WGS) entry which is preliminary data.</text>
</comment>
<protein>
    <recommendedName>
        <fullName evidence="1">RNA polymerase sigma-70 region 4 domain-containing protein</fullName>
    </recommendedName>
</protein>
<dbReference type="Gene3D" id="1.10.10.1250">
    <property type="entry name" value="RNA polymerase, subunit delta, N-terminal domain"/>
    <property type="match status" value="1"/>
</dbReference>
<dbReference type="InterPro" id="IPR013324">
    <property type="entry name" value="RNA_pol_sigma_r3/r4-like"/>
</dbReference>
<dbReference type="Gene3D" id="1.10.10.10">
    <property type="entry name" value="Winged helix-like DNA-binding domain superfamily/Winged helix DNA-binding domain"/>
    <property type="match status" value="1"/>
</dbReference>
<dbReference type="EMBL" id="PFHJ01000011">
    <property type="protein sequence ID" value="PIW91535.1"/>
    <property type="molecule type" value="Genomic_DNA"/>
</dbReference>
<dbReference type="InterPro" id="IPR007630">
    <property type="entry name" value="RNA_pol_sigma70_r4"/>
</dbReference>
<dbReference type="InterPro" id="IPR038087">
    <property type="entry name" value="RNAP_delta_N_dom_sf"/>
</dbReference>
<dbReference type="Proteomes" id="UP000236840">
    <property type="component" value="Unassembled WGS sequence"/>
</dbReference>
<dbReference type="Pfam" id="PF04545">
    <property type="entry name" value="Sigma70_r4"/>
    <property type="match status" value="1"/>
</dbReference>
<reference evidence="3" key="1">
    <citation type="submission" date="2017-09" db="EMBL/GenBank/DDBJ databases">
        <title>Depth-based differentiation of microbial function through sediment-hosted aquifers and enrichment of novel symbionts in the deep terrestrial subsurface.</title>
        <authorList>
            <person name="Probst A.J."/>
            <person name="Ladd B."/>
            <person name="Jarett J.K."/>
            <person name="Geller-Mcgrath D.E."/>
            <person name="Sieber C.M.K."/>
            <person name="Emerson J.B."/>
            <person name="Anantharaman K."/>
            <person name="Thomas B.C."/>
            <person name="Malmstrom R."/>
            <person name="Stieglmeier M."/>
            <person name="Klingl A."/>
            <person name="Woyke T."/>
            <person name="Ryan C.M."/>
            <person name="Banfield J.F."/>
        </authorList>
    </citation>
    <scope>NUCLEOTIDE SEQUENCE [LARGE SCALE GENOMIC DNA]</scope>
</reference>
<dbReference type="InterPro" id="IPR036388">
    <property type="entry name" value="WH-like_DNA-bd_sf"/>
</dbReference>
<sequence length="330" mass="38254">MNFNYSRICSDLIEDLPPRTKEVILRRFGLERPTSSEYPARETLEAIGKSFGICRERVRQIEKDGFLRIEPKLEKIQKIFQYFTQELQLFGNLKKEDILLSKLGSEKWESQIYFLLTLGPNFKRVGESDEFYSLWTINQNSLSKAQKVIALIYGKLKKIGKPLTLKELSSFNPLEKSVFTSYLEISKKIQKDSEGNFGLKDWPEINPRGIKDKAYLVFKKTEKPLHFTEVAKLIEGSLVQTVHNELIRDPRFVLIGRGIYALSEWGYYPGEVKDVISKVLTEGGPLTKEEILEKVLKQRLVKENTVFLNLSNKKYFERDIQGKYIVSPVV</sequence>
<dbReference type="AlphaFoldDB" id="A0A2H9N1M5"/>